<dbReference type="Pfam" id="PF13692">
    <property type="entry name" value="Glyco_trans_1_4"/>
    <property type="match status" value="1"/>
</dbReference>
<dbReference type="RefSeq" id="WP_145444230.1">
    <property type="nucleotide sequence ID" value="NZ_CP036280.1"/>
</dbReference>
<protein>
    <submittedName>
        <fullName evidence="1">2-deoxystreptamine glucosyltransferase</fullName>
        <ecNumber evidence="1">2.4.1.284</ecNumber>
    </submittedName>
</protein>
<proteinExistence type="predicted"/>
<accession>A0A518BTE2</accession>
<evidence type="ECO:0000313" key="1">
    <source>
        <dbReference type="EMBL" id="QDU70225.1"/>
    </source>
</evidence>
<dbReference type="AlphaFoldDB" id="A0A518BTE2"/>
<dbReference type="GO" id="GO:0102318">
    <property type="term" value="F:2-deoxystreptamine glucosyltransferase activity"/>
    <property type="evidence" value="ECO:0007669"/>
    <property type="project" value="UniProtKB-EC"/>
</dbReference>
<gene>
    <name evidence="1" type="primary">kanF_1</name>
    <name evidence="1" type="ORF">Pan265_00470</name>
</gene>
<sequence length="393" mass="44206">MTHDPVLLVIPNLQAVTNHEGRVFITQKFLEGVTDYTRLWPGPVRVSMGQQNQPTGNLDERPFNAEDWPFTLNLHKQGTYTDQDLKAADLVLAGIGYGHDQLPRDCAQHNKPCVLITEYTSRTRRQMILADAHAGWLRKLRRLLWDRGQEQRNRNAVRQAAGVQCNGTPTYRDYQPLNPNTITYFDTRFTSSMVRPRTRTLPADGRPLQLAFSGRLIDMKGARHLVPIASILRDRGVGFQLHVFGDGPCKPVIEQDGRELIRSGHLLVRGVVPFNPDLVDIMQNEIDLFVCPHLQGDPSCTYAETISCGVPIAGYPNEAWAGMCHAIPAGSVASSMKPSALADQIIDTLNDPDTYNAQALACQRFNEHNTFEQVSRQRVDHMIRTLRQHQQDS</sequence>
<reference evidence="1 2" key="1">
    <citation type="submission" date="2019-02" db="EMBL/GenBank/DDBJ databases">
        <title>Deep-cultivation of Planctomycetes and their phenomic and genomic characterization uncovers novel biology.</title>
        <authorList>
            <person name="Wiegand S."/>
            <person name="Jogler M."/>
            <person name="Boedeker C."/>
            <person name="Pinto D."/>
            <person name="Vollmers J."/>
            <person name="Rivas-Marin E."/>
            <person name="Kohn T."/>
            <person name="Peeters S.H."/>
            <person name="Heuer A."/>
            <person name="Rast P."/>
            <person name="Oberbeckmann S."/>
            <person name="Bunk B."/>
            <person name="Jeske O."/>
            <person name="Meyerdierks A."/>
            <person name="Storesund J.E."/>
            <person name="Kallscheuer N."/>
            <person name="Luecker S."/>
            <person name="Lage O.M."/>
            <person name="Pohl T."/>
            <person name="Merkel B.J."/>
            <person name="Hornburger P."/>
            <person name="Mueller R.-W."/>
            <person name="Bruemmer F."/>
            <person name="Labrenz M."/>
            <person name="Spormann A.M."/>
            <person name="Op den Camp H."/>
            <person name="Overmann J."/>
            <person name="Amann R."/>
            <person name="Jetten M.S.M."/>
            <person name="Mascher T."/>
            <person name="Medema M.H."/>
            <person name="Devos D.P."/>
            <person name="Kaster A.-K."/>
            <person name="Ovreas L."/>
            <person name="Rohde M."/>
            <person name="Galperin M.Y."/>
            <person name="Jogler C."/>
        </authorList>
    </citation>
    <scope>NUCLEOTIDE SEQUENCE [LARGE SCALE GENOMIC DNA]</scope>
    <source>
        <strain evidence="1 2">Pan265</strain>
    </source>
</reference>
<evidence type="ECO:0000313" key="2">
    <source>
        <dbReference type="Proteomes" id="UP000320386"/>
    </source>
</evidence>
<dbReference type="KEGG" id="mcad:Pan265_00470"/>
<dbReference type="EMBL" id="CP036280">
    <property type="protein sequence ID" value="QDU70225.1"/>
    <property type="molecule type" value="Genomic_DNA"/>
</dbReference>
<dbReference type="OrthoDB" id="503550at2"/>
<dbReference type="SUPFAM" id="SSF53756">
    <property type="entry name" value="UDP-Glycosyltransferase/glycogen phosphorylase"/>
    <property type="match status" value="1"/>
</dbReference>
<dbReference type="Gene3D" id="3.40.50.2000">
    <property type="entry name" value="Glycogen Phosphorylase B"/>
    <property type="match status" value="1"/>
</dbReference>
<dbReference type="Proteomes" id="UP000320386">
    <property type="component" value="Chromosome"/>
</dbReference>
<dbReference type="EC" id="2.4.1.284" evidence="1"/>
<name>A0A518BTE2_9BACT</name>
<keyword evidence="1" id="KW-0328">Glycosyltransferase</keyword>
<organism evidence="1 2">
    <name type="scientific">Mucisphaera calidilacus</name>
    <dbReference type="NCBI Taxonomy" id="2527982"/>
    <lineage>
        <taxon>Bacteria</taxon>
        <taxon>Pseudomonadati</taxon>
        <taxon>Planctomycetota</taxon>
        <taxon>Phycisphaerae</taxon>
        <taxon>Phycisphaerales</taxon>
        <taxon>Phycisphaeraceae</taxon>
        <taxon>Mucisphaera</taxon>
    </lineage>
</organism>
<keyword evidence="1" id="KW-0808">Transferase</keyword>
<keyword evidence="2" id="KW-1185">Reference proteome</keyword>